<protein>
    <recommendedName>
        <fullName evidence="3">WD40 repeat domain-containing protein</fullName>
    </recommendedName>
</protein>
<evidence type="ECO:0000313" key="2">
    <source>
        <dbReference type="Proteomes" id="UP001626628"/>
    </source>
</evidence>
<reference evidence="1 2" key="1">
    <citation type="submission" date="2024-03" db="EMBL/GenBank/DDBJ databases">
        <title>The complete genome of Streptomyces sirii sp.nov.</title>
        <authorList>
            <person name="Zakalyukina Y.V."/>
            <person name="Belik A.R."/>
            <person name="Biryukov M.V."/>
            <person name="Baturina O.A."/>
            <person name="Kabilov M.R."/>
        </authorList>
    </citation>
    <scope>NUCLEOTIDE SEQUENCE [LARGE SCALE GENOMIC DNA]</scope>
    <source>
        <strain evidence="1 2">BP-8</strain>
    </source>
</reference>
<keyword evidence="2" id="KW-1185">Reference proteome</keyword>
<evidence type="ECO:0008006" key="3">
    <source>
        <dbReference type="Google" id="ProtNLM"/>
    </source>
</evidence>
<name>A0ABZ2QKN0_9ACTN</name>
<gene>
    <name evidence="1" type="ORF">WAB15_14045</name>
</gene>
<dbReference type="InterPro" id="IPR015943">
    <property type="entry name" value="WD40/YVTN_repeat-like_dom_sf"/>
</dbReference>
<sequence length="588" mass="61944">MTTTSSTQAPDLAQWPPLAADRSAAGQALIEWAAATGAARPRLCLLRGGRASGKSHLLAWFLTGAASHPATTAHATVPTQGLITDAVAWEMGRQLGYGPVPPHRLLERVAADQRPLLLLLPDLHLAGRGPSDEPAGNPQTIVDEFVLPLLQFPHVRAVVETGETTLLADQEHQEVDLGALPFPGIERPADTPLSFAALRAIIPATAAGRPIWSQAPRQSRERILDAAIDAGDGRAVSSLLADPGFLLHGSAAAITAALRSRATAAPAGLRTIWERAAPQLSSVEHDISERAALLHAASLGVSPSLSEYLRPLAEQHHWSATWAQHGQPTAAQVQLPQEGGLLVSDLLGRLHQHDSATGHRTGMLPAPAALRPSGIAASSADALLILDETGSLHAVTADEDGLAATVFGHIASHHGQVSLTTDTHQPTAIGSCPHSSLVAIGDAYGAVHLWSLNEYRPMPQSCRLHTMPVTAVVCLQVPEEELTFVISAALDGSIRLWEASQAPMETPLDQRPALVTALAAATTPVGPVVAAAWNDQEIHLWHLLSGTVCVLPLLYRCNSLTLTSTGQLTAGGPDGFHALRLDLDKLWV</sequence>
<dbReference type="SUPFAM" id="SSF101898">
    <property type="entry name" value="NHL repeat"/>
    <property type="match status" value="1"/>
</dbReference>
<organism evidence="1 2">
    <name type="scientific">Streptomyces sirii</name>
    <dbReference type="NCBI Taxonomy" id="3127701"/>
    <lineage>
        <taxon>Bacteria</taxon>
        <taxon>Bacillati</taxon>
        <taxon>Actinomycetota</taxon>
        <taxon>Actinomycetes</taxon>
        <taxon>Kitasatosporales</taxon>
        <taxon>Streptomycetaceae</taxon>
        <taxon>Streptomyces</taxon>
    </lineage>
</organism>
<accession>A0ABZ2QKN0</accession>
<dbReference type="Gene3D" id="2.130.10.10">
    <property type="entry name" value="YVTN repeat-like/Quinoprotein amine dehydrogenase"/>
    <property type="match status" value="1"/>
</dbReference>
<dbReference type="Proteomes" id="UP001626628">
    <property type="component" value="Chromosome"/>
</dbReference>
<proteinExistence type="predicted"/>
<evidence type="ECO:0000313" key="1">
    <source>
        <dbReference type="EMBL" id="WXK77030.1"/>
    </source>
</evidence>
<dbReference type="EMBL" id="CP147982">
    <property type="protein sequence ID" value="WXK77030.1"/>
    <property type="molecule type" value="Genomic_DNA"/>
</dbReference>
<dbReference type="RefSeq" id="WP_407286455.1">
    <property type="nucleotide sequence ID" value="NZ_CP147982.1"/>
</dbReference>